<evidence type="ECO:0000313" key="3">
    <source>
        <dbReference type="Proteomes" id="UP000236903"/>
    </source>
</evidence>
<dbReference type="KEGG" id="pavl:BKM03_12930"/>
<evidence type="ECO:0000259" key="1">
    <source>
        <dbReference type="Pfam" id="PF14021"/>
    </source>
</evidence>
<dbReference type="AlphaFoldDB" id="A0AAD0GTP2"/>
<evidence type="ECO:0000313" key="2">
    <source>
        <dbReference type="EMBL" id="AVB23093.1"/>
    </source>
</evidence>
<feature type="domain" description="TNT" evidence="1">
    <location>
        <begin position="87"/>
        <end position="176"/>
    </location>
</feature>
<reference evidence="2 3" key="1">
    <citation type="submission" date="2018-02" db="EMBL/GenBank/DDBJ databases">
        <title>Comparative genomics of Pseudomonas syringae.</title>
        <authorList>
            <person name="Hulin M.T."/>
        </authorList>
    </citation>
    <scope>NUCLEOTIDE SEQUENCE [LARGE SCALE GENOMIC DNA]</scope>
    <source>
        <strain evidence="2 3">R2leaf</strain>
    </source>
</reference>
<dbReference type="Pfam" id="PF14021">
    <property type="entry name" value="TNT"/>
    <property type="match status" value="1"/>
</dbReference>
<dbReference type="Proteomes" id="UP000236903">
    <property type="component" value="Chromosome"/>
</dbReference>
<sequence length="178" mass="19156">MIFDVVSGLITAEIGGFAVKWVGGKWVQAEGTAAGAKVAPPKNQASIGSIADNEAGGFSYYDQFKKADGSWDWPENLGFSGDPIKNTLPVGTKLDRYGGPQGSFLSPQGVPFEQRALAPGSKAEEYYEYEVLRPLPVIQGKIAPAFGELGGGTQILPDLSERFNVERLVKEGYLRRTN</sequence>
<organism evidence="2 3">
    <name type="scientific">Pseudomonas avellanae</name>
    <dbReference type="NCBI Taxonomy" id="46257"/>
    <lineage>
        <taxon>Bacteria</taxon>
        <taxon>Pseudomonadati</taxon>
        <taxon>Pseudomonadota</taxon>
        <taxon>Gammaproteobacteria</taxon>
        <taxon>Pseudomonadales</taxon>
        <taxon>Pseudomonadaceae</taxon>
        <taxon>Pseudomonas</taxon>
    </lineage>
</organism>
<dbReference type="PANTHER" id="PTHR42059:SF1">
    <property type="entry name" value="TNT DOMAIN-CONTAINING PROTEIN"/>
    <property type="match status" value="1"/>
</dbReference>
<dbReference type="InterPro" id="IPR053024">
    <property type="entry name" value="Fungal_surface_NADase"/>
</dbReference>
<name>A0AAD0GTP2_9PSED</name>
<accession>A0AAD0GTP2</accession>
<dbReference type="InterPro" id="IPR025331">
    <property type="entry name" value="TNT"/>
</dbReference>
<dbReference type="PANTHER" id="PTHR42059">
    <property type="entry name" value="TNT DOMAIN-CONTAINING PROTEIN"/>
    <property type="match status" value="1"/>
</dbReference>
<protein>
    <submittedName>
        <fullName evidence="2">DUF4237 domain-containing protein</fullName>
    </submittedName>
</protein>
<proteinExistence type="predicted"/>
<dbReference type="EMBL" id="CP026562">
    <property type="protein sequence ID" value="AVB23093.1"/>
    <property type="molecule type" value="Genomic_DNA"/>
</dbReference>
<dbReference type="GO" id="GO:0050135">
    <property type="term" value="F:NADP+ nucleosidase activity"/>
    <property type="evidence" value="ECO:0007669"/>
    <property type="project" value="InterPro"/>
</dbReference>
<gene>
    <name evidence="2" type="ORF">BKM03_12930</name>
</gene>